<accession>A0A6G0M203</accession>
<comment type="caution">
    <text evidence="2">The sequence shown here is derived from an EMBL/GenBank/DDBJ whole genome shotgun (WGS) entry which is preliminary data.</text>
</comment>
<evidence type="ECO:0000256" key="1">
    <source>
        <dbReference type="SAM" id="MobiDB-lite"/>
    </source>
</evidence>
<dbReference type="AlphaFoldDB" id="A0A6G0M203"/>
<organism evidence="2 3">
    <name type="scientific">Phytophthora fragariae</name>
    <dbReference type="NCBI Taxonomy" id="53985"/>
    <lineage>
        <taxon>Eukaryota</taxon>
        <taxon>Sar</taxon>
        <taxon>Stramenopiles</taxon>
        <taxon>Oomycota</taxon>
        <taxon>Peronosporomycetes</taxon>
        <taxon>Peronosporales</taxon>
        <taxon>Peronosporaceae</taxon>
        <taxon>Phytophthora</taxon>
    </lineage>
</organism>
<gene>
    <name evidence="2" type="ORF">PF010_g1005</name>
</gene>
<dbReference type="EMBL" id="QXFX01000023">
    <property type="protein sequence ID" value="KAE9138366.1"/>
    <property type="molecule type" value="Genomic_DNA"/>
</dbReference>
<reference evidence="2 3" key="1">
    <citation type="submission" date="2018-09" db="EMBL/GenBank/DDBJ databases">
        <title>Genomic investigation of the strawberry pathogen Phytophthora fragariae indicates pathogenicity is determined by transcriptional variation in three key races.</title>
        <authorList>
            <person name="Adams T.M."/>
            <person name="Armitage A.D."/>
            <person name="Sobczyk M.K."/>
            <person name="Bates H.J."/>
            <person name="Dunwell J.M."/>
            <person name="Nellist C.F."/>
            <person name="Harrison R.J."/>
        </authorList>
    </citation>
    <scope>NUCLEOTIDE SEQUENCE [LARGE SCALE GENOMIC DNA]</scope>
    <source>
        <strain evidence="2 3">ONT-3</strain>
    </source>
</reference>
<feature type="region of interest" description="Disordered" evidence="1">
    <location>
        <begin position="1"/>
        <end position="51"/>
    </location>
</feature>
<sequence length="165" mass="18135">MDNADTQTKEKKSRWSPEQFDPDRTLPIGLQKWPLERELPPERTSTSGAPLGGRESWVGRWYPDAETPLSSSHRSLQFAQAICSCRIICALRQDDLSEYILRHSFQIPSTGAVCVYLALIEIQIVAGFPSVLHLEDAPVTPQATGVKSSSETASANATKVAGVRL</sequence>
<evidence type="ECO:0000313" key="3">
    <source>
        <dbReference type="Proteomes" id="UP000488956"/>
    </source>
</evidence>
<name>A0A6G0M203_9STRA</name>
<protein>
    <submittedName>
        <fullName evidence="2">Uncharacterized protein</fullName>
    </submittedName>
</protein>
<dbReference type="Proteomes" id="UP000488956">
    <property type="component" value="Unassembled WGS sequence"/>
</dbReference>
<evidence type="ECO:0000313" key="2">
    <source>
        <dbReference type="EMBL" id="KAE9138366.1"/>
    </source>
</evidence>
<proteinExistence type="predicted"/>